<name>A0A8T8LQR3_9EURY</name>
<dbReference type="Proteomes" id="UP000679341">
    <property type="component" value="Chromosome"/>
</dbReference>
<dbReference type="EMBL" id="CP073695">
    <property type="protein sequence ID" value="QUO49270.1"/>
    <property type="molecule type" value="Genomic_DNA"/>
</dbReference>
<protein>
    <submittedName>
        <fullName evidence="1">Uncharacterized protein</fullName>
    </submittedName>
</protein>
<dbReference type="OrthoDB" id="294990at2157"/>
<dbReference type="KEGG" id="hss:J7656_07240"/>
<accession>A0A8T8LQR3</accession>
<organism evidence="1 2">
    <name type="scientific">Halorubrum ruber</name>
    <dbReference type="NCBI Taxonomy" id="2982524"/>
    <lineage>
        <taxon>Archaea</taxon>
        <taxon>Methanobacteriati</taxon>
        <taxon>Methanobacteriota</taxon>
        <taxon>Stenosarchaea group</taxon>
        <taxon>Halobacteria</taxon>
        <taxon>Halobacteriales</taxon>
        <taxon>Haloferacaceae</taxon>
        <taxon>Halorubrum</taxon>
    </lineage>
</organism>
<gene>
    <name evidence="1" type="ORF">J7656_07240</name>
</gene>
<keyword evidence="2" id="KW-1185">Reference proteome</keyword>
<proteinExistence type="predicted"/>
<dbReference type="AlphaFoldDB" id="A0A8T8LQR3"/>
<reference evidence="1 2" key="1">
    <citation type="submission" date="2021-03" db="EMBL/GenBank/DDBJ databases">
        <title>Halorubrum sodomense MBLA0099, Whole genome shotgun sequencing.</title>
        <authorList>
            <person name="Seo M.-J."/>
            <person name="Cho E.-S."/>
            <person name="Hwang C.Y."/>
        </authorList>
    </citation>
    <scope>NUCLEOTIDE SEQUENCE [LARGE SCALE GENOMIC DNA]</scope>
    <source>
        <strain evidence="1 2">MBLA0099</strain>
    </source>
</reference>
<evidence type="ECO:0000313" key="1">
    <source>
        <dbReference type="EMBL" id="QUO49270.1"/>
    </source>
</evidence>
<evidence type="ECO:0000313" key="2">
    <source>
        <dbReference type="Proteomes" id="UP000679341"/>
    </source>
</evidence>
<sequence>MTALYNLAAWTSELSTALALFPFGVGFLSNAYAVEWCPNTYRMPAEPFFLYTHVEASLVEFWASADEYWDAVGGDPPRPH</sequence>